<dbReference type="InterPro" id="IPR058548">
    <property type="entry name" value="MlaB-like_STAS"/>
</dbReference>
<sequence length="114" mass="11843">MARKRRAKIALAGGLGLQDAKDTCAKLVQALEKFDTVEVDLSELTSVDVSIVQLLIAARKSASARGKALTISSNSSENFRGTLAEIGLSGTQGGGCNLDAAFWFGGKGLEGQTL</sequence>
<proteinExistence type="predicted"/>
<protein>
    <recommendedName>
        <fullName evidence="1">STAS domain-containing protein</fullName>
    </recommendedName>
</protein>
<dbReference type="KEGG" id="fiy:BN1229_v1_3366"/>
<dbReference type="SUPFAM" id="SSF52091">
    <property type="entry name" value="SpoIIaa-like"/>
    <property type="match status" value="1"/>
</dbReference>
<feature type="domain" description="STAS" evidence="1">
    <location>
        <begin position="9"/>
        <end position="88"/>
    </location>
</feature>
<dbReference type="InterPro" id="IPR036513">
    <property type="entry name" value="STAS_dom_sf"/>
</dbReference>
<dbReference type="AlphaFoldDB" id="A0A0D6JJ04"/>
<evidence type="ECO:0000313" key="2">
    <source>
        <dbReference type="EMBL" id="CPR21933.1"/>
    </source>
</evidence>
<evidence type="ECO:0000313" key="3">
    <source>
        <dbReference type="Proteomes" id="UP000033187"/>
    </source>
</evidence>
<dbReference type="RefSeq" id="WP_046478413.1">
    <property type="nucleotide sequence ID" value="NZ_LN829118.1"/>
</dbReference>
<dbReference type="Proteomes" id="UP000033187">
    <property type="component" value="Chromosome 1"/>
</dbReference>
<dbReference type="PROSITE" id="PS50801">
    <property type="entry name" value="STAS"/>
    <property type="match status" value="1"/>
</dbReference>
<dbReference type="EMBL" id="LN829119">
    <property type="protein sequence ID" value="CPR21933.1"/>
    <property type="molecule type" value="Genomic_DNA"/>
</dbReference>
<dbReference type="Gene3D" id="3.30.750.24">
    <property type="entry name" value="STAS domain"/>
    <property type="match status" value="1"/>
</dbReference>
<gene>
    <name evidence="2" type="ORF">YBN1229_v1_3366</name>
</gene>
<evidence type="ECO:0000259" key="1">
    <source>
        <dbReference type="PROSITE" id="PS50801"/>
    </source>
</evidence>
<accession>A0A0D6JJ04</accession>
<dbReference type="KEGG" id="fil:BN1229_v1_2551"/>
<name>A0A0D6JJ04_9HYPH</name>
<dbReference type="InterPro" id="IPR002645">
    <property type="entry name" value="STAS_dom"/>
</dbReference>
<keyword evidence="3" id="KW-1185">Reference proteome</keyword>
<reference evidence="3" key="1">
    <citation type="submission" date="2015-02" db="EMBL/GenBank/DDBJ databases">
        <authorList>
            <person name="Chooi Y.-H."/>
        </authorList>
    </citation>
    <scope>NUCLEOTIDE SEQUENCE [LARGE SCALE GENOMIC DNA]</scope>
    <source>
        <strain evidence="3">strain Y</strain>
    </source>
</reference>
<dbReference type="Pfam" id="PF13466">
    <property type="entry name" value="STAS_2"/>
    <property type="match status" value="1"/>
</dbReference>
<organism evidence="2 3">
    <name type="scientific">Candidatus Filomicrobium marinum</name>
    <dbReference type="NCBI Taxonomy" id="1608628"/>
    <lineage>
        <taxon>Bacteria</taxon>
        <taxon>Pseudomonadati</taxon>
        <taxon>Pseudomonadota</taxon>
        <taxon>Alphaproteobacteria</taxon>
        <taxon>Hyphomicrobiales</taxon>
        <taxon>Hyphomicrobiaceae</taxon>
        <taxon>Filomicrobium</taxon>
    </lineage>
</organism>